<evidence type="ECO:0000313" key="2">
    <source>
        <dbReference type="EMBL" id="MCA9729737.1"/>
    </source>
</evidence>
<dbReference type="InterPro" id="IPR053137">
    <property type="entry name" value="NLR-like"/>
</dbReference>
<dbReference type="Proteomes" id="UP000697710">
    <property type="component" value="Unassembled WGS sequence"/>
</dbReference>
<dbReference type="Gene3D" id="1.25.40.10">
    <property type="entry name" value="Tetratricopeptide repeat domain"/>
    <property type="match status" value="2"/>
</dbReference>
<dbReference type="GO" id="GO:0042802">
    <property type="term" value="F:identical protein binding"/>
    <property type="evidence" value="ECO:0007669"/>
    <property type="project" value="InterPro"/>
</dbReference>
<evidence type="ECO:0000313" key="3">
    <source>
        <dbReference type="Proteomes" id="UP000697710"/>
    </source>
</evidence>
<reference evidence="2" key="2">
    <citation type="journal article" date="2021" name="Microbiome">
        <title>Successional dynamics and alternative stable states in a saline activated sludge microbial community over 9 years.</title>
        <authorList>
            <person name="Wang Y."/>
            <person name="Ye J."/>
            <person name="Ju F."/>
            <person name="Liu L."/>
            <person name="Boyd J.A."/>
            <person name="Deng Y."/>
            <person name="Parks D.H."/>
            <person name="Jiang X."/>
            <person name="Yin X."/>
            <person name="Woodcroft B.J."/>
            <person name="Tyson G.W."/>
            <person name="Hugenholtz P."/>
            <person name="Polz M.F."/>
            <person name="Zhang T."/>
        </authorList>
    </citation>
    <scope>NUCLEOTIDE SEQUENCE</scope>
    <source>
        <strain evidence="2">HKST-UBA01</strain>
    </source>
</reference>
<comment type="caution">
    <text evidence="2">The sequence shown here is derived from an EMBL/GenBank/DDBJ whole genome shotgun (WGS) entry which is preliminary data.</text>
</comment>
<keyword evidence="1" id="KW-0802">TPR repeat</keyword>
<dbReference type="InterPro" id="IPR011990">
    <property type="entry name" value="TPR-like_helical_dom_sf"/>
</dbReference>
<feature type="non-terminal residue" evidence="2">
    <location>
        <position position="1"/>
    </location>
</feature>
<dbReference type="EMBL" id="JAGQHR010000822">
    <property type="protein sequence ID" value="MCA9729737.1"/>
    <property type="molecule type" value="Genomic_DNA"/>
</dbReference>
<dbReference type="Pfam" id="PF13424">
    <property type="entry name" value="TPR_12"/>
    <property type="match status" value="1"/>
</dbReference>
<proteinExistence type="predicted"/>
<dbReference type="Pfam" id="PF13181">
    <property type="entry name" value="TPR_8"/>
    <property type="match status" value="1"/>
</dbReference>
<organism evidence="2 3">
    <name type="scientific">Eiseniibacteriota bacterium</name>
    <dbReference type="NCBI Taxonomy" id="2212470"/>
    <lineage>
        <taxon>Bacteria</taxon>
        <taxon>Candidatus Eiseniibacteriota</taxon>
    </lineage>
</organism>
<dbReference type="PROSITE" id="PS50005">
    <property type="entry name" value="TPR"/>
    <property type="match status" value="2"/>
</dbReference>
<dbReference type="Pfam" id="PF13374">
    <property type="entry name" value="TPR_10"/>
    <property type="match status" value="1"/>
</dbReference>
<evidence type="ECO:0000256" key="1">
    <source>
        <dbReference type="PROSITE-ProRule" id="PRU00339"/>
    </source>
</evidence>
<dbReference type="PANTHER" id="PTHR46082:SF6">
    <property type="entry name" value="AAA+ ATPASE DOMAIN-CONTAINING PROTEIN-RELATED"/>
    <property type="match status" value="1"/>
</dbReference>
<feature type="repeat" description="TPR" evidence="1">
    <location>
        <begin position="61"/>
        <end position="94"/>
    </location>
</feature>
<feature type="repeat" description="TPR" evidence="1">
    <location>
        <begin position="187"/>
        <end position="220"/>
    </location>
</feature>
<accession>A0A956M323</accession>
<dbReference type="AlphaFoldDB" id="A0A956M323"/>
<reference evidence="2" key="1">
    <citation type="submission" date="2020-04" db="EMBL/GenBank/DDBJ databases">
        <authorList>
            <person name="Zhang T."/>
        </authorList>
    </citation>
    <scope>NUCLEOTIDE SEQUENCE</scope>
    <source>
        <strain evidence="2">HKST-UBA01</strain>
    </source>
</reference>
<dbReference type="InterPro" id="IPR019734">
    <property type="entry name" value="TPR_rpt"/>
</dbReference>
<dbReference type="PANTHER" id="PTHR46082">
    <property type="entry name" value="ATP/GTP-BINDING PROTEIN-RELATED"/>
    <property type="match status" value="1"/>
</dbReference>
<protein>
    <submittedName>
        <fullName evidence="2">Tetratricopeptide repeat protein</fullName>
    </submittedName>
</protein>
<dbReference type="SMART" id="SM00028">
    <property type="entry name" value="TPR"/>
    <property type="match status" value="4"/>
</dbReference>
<dbReference type="InterPro" id="IPR011717">
    <property type="entry name" value="TPR-4"/>
</dbReference>
<name>A0A956M323_UNCEI</name>
<gene>
    <name evidence="2" type="ORF">KC729_18790</name>
</gene>
<dbReference type="SUPFAM" id="SSF48452">
    <property type="entry name" value="TPR-like"/>
    <property type="match status" value="3"/>
</dbReference>
<dbReference type="Pfam" id="PF07721">
    <property type="entry name" value="TPR_4"/>
    <property type="match status" value="1"/>
</dbReference>
<sequence length="429" mass="47112">DNAAQDVGSTFADRPAVEARLRMVIAYTYVGLGQYASADSHAVAAIQSLSRVPNPDLNEQTVGHSLLGQIRYFEGEYDDAEEEFERALAIEQSRDDIDVPSVALGLSNLAFLKMRRGQYEEARVKFSQALACADEGLGPDDATSLDILGNMAMLDLRMERYEEAETVYKDVIARYRRVRGDEHPQTILFIANLGVVYLRQERFAQAEALFREALAAQERVIGPTHSQTLITMGSLAGSLAGQGRTDEAMGIIEEGLRRSIETYGVDEPSTIYLKVAQGRVLELSDQPERAYAQVAQTLAEGKKVLGPESDVCFDVWKRLFRLQEALGKDEAHLTAATDLVNSLGSLVGENDDRVQIGHLEMGEAYRALGRFDESERQLLLVHETGDSTARATAAAGLSALYKDWDRPEDAARYALTGTDDAPVTEGVVD</sequence>